<proteinExistence type="inferred from homology"/>
<dbReference type="VEuPathDB" id="FungiDB:MAPG_05048"/>
<dbReference type="Gene3D" id="3.40.50.850">
    <property type="entry name" value="Isochorismatase-like"/>
    <property type="match status" value="1"/>
</dbReference>
<feature type="domain" description="Isochorismatase-like" evidence="4">
    <location>
        <begin position="100"/>
        <end position="162"/>
    </location>
</feature>
<evidence type="ECO:0000256" key="3">
    <source>
        <dbReference type="SAM" id="SignalP"/>
    </source>
</evidence>
<reference evidence="6" key="5">
    <citation type="submission" date="2015-06" db="UniProtKB">
        <authorList>
            <consortium name="EnsemblFungi"/>
        </authorList>
    </citation>
    <scope>IDENTIFICATION</scope>
    <source>
        <strain evidence="6">ATCC 64411</strain>
    </source>
</reference>
<dbReference type="Proteomes" id="UP000011715">
    <property type="component" value="Unassembled WGS sequence"/>
</dbReference>
<evidence type="ECO:0000259" key="4">
    <source>
        <dbReference type="Pfam" id="PF00857"/>
    </source>
</evidence>
<dbReference type="InterPro" id="IPR050272">
    <property type="entry name" value="Isochorismatase-like_hydrls"/>
</dbReference>
<dbReference type="OrthoDB" id="167809at2759"/>
<dbReference type="EMBL" id="ADBL01001189">
    <property type="status" value="NOT_ANNOTATED_CDS"/>
    <property type="molecule type" value="Genomic_DNA"/>
</dbReference>
<protein>
    <recommendedName>
        <fullName evidence="4">Isochorismatase-like domain-containing protein</fullName>
    </recommendedName>
</protein>
<evidence type="ECO:0000313" key="5">
    <source>
        <dbReference type="EMBL" id="KLU86029.1"/>
    </source>
</evidence>
<gene>
    <name evidence="5" type="ORF">MAPG_05048</name>
</gene>
<dbReference type="AlphaFoldDB" id="A0A0C4DYD0"/>
<reference evidence="5" key="3">
    <citation type="submission" date="2011-03" db="EMBL/GenBank/DDBJ databases">
        <title>Annotation of Magnaporthe poae ATCC 64411.</title>
        <authorList>
            <person name="Ma L.-J."/>
            <person name="Dead R."/>
            <person name="Young S.K."/>
            <person name="Zeng Q."/>
            <person name="Gargeya S."/>
            <person name="Fitzgerald M."/>
            <person name="Haas B."/>
            <person name="Abouelleil A."/>
            <person name="Alvarado L."/>
            <person name="Arachchi H.M."/>
            <person name="Berlin A."/>
            <person name="Brown A."/>
            <person name="Chapman S.B."/>
            <person name="Chen Z."/>
            <person name="Dunbar C."/>
            <person name="Freedman E."/>
            <person name="Gearin G."/>
            <person name="Gellesch M."/>
            <person name="Goldberg J."/>
            <person name="Griggs A."/>
            <person name="Gujja S."/>
            <person name="Heiman D."/>
            <person name="Howarth C."/>
            <person name="Larson L."/>
            <person name="Lui A."/>
            <person name="MacDonald P.J.P."/>
            <person name="Mehta T."/>
            <person name="Montmayeur A."/>
            <person name="Murphy C."/>
            <person name="Neiman D."/>
            <person name="Pearson M."/>
            <person name="Priest M."/>
            <person name="Roberts A."/>
            <person name="Saif S."/>
            <person name="Shea T."/>
            <person name="Shenoy N."/>
            <person name="Sisk P."/>
            <person name="Stolte C."/>
            <person name="Sykes S."/>
            <person name="Yandava C."/>
            <person name="Wortman J."/>
            <person name="Nusbaum C."/>
            <person name="Birren B."/>
        </authorList>
    </citation>
    <scope>NUCLEOTIDE SEQUENCE</scope>
    <source>
        <strain evidence="5">ATCC 64411</strain>
    </source>
</reference>
<feature type="chain" id="PRO_5009385492" description="Isochorismatase-like domain-containing protein" evidence="3">
    <location>
        <begin position="24"/>
        <end position="239"/>
    </location>
</feature>
<evidence type="ECO:0000313" key="6">
    <source>
        <dbReference type="EnsemblFungi" id="MAPG_05048T0"/>
    </source>
</evidence>
<reference evidence="7" key="1">
    <citation type="submission" date="2010-05" db="EMBL/GenBank/DDBJ databases">
        <title>The genome sequence of Magnaporthe poae strain ATCC 64411.</title>
        <authorList>
            <person name="Ma L.-J."/>
            <person name="Dead R."/>
            <person name="Young S."/>
            <person name="Zeng Q."/>
            <person name="Koehrsen M."/>
            <person name="Alvarado L."/>
            <person name="Berlin A."/>
            <person name="Chapman S.B."/>
            <person name="Chen Z."/>
            <person name="Freedman E."/>
            <person name="Gellesch M."/>
            <person name="Goldberg J."/>
            <person name="Griggs A."/>
            <person name="Gujja S."/>
            <person name="Heilman E.R."/>
            <person name="Heiman D."/>
            <person name="Hepburn T."/>
            <person name="Howarth C."/>
            <person name="Jen D."/>
            <person name="Larson L."/>
            <person name="Mehta T."/>
            <person name="Neiman D."/>
            <person name="Pearson M."/>
            <person name="Roberts A."/>
            <person name="Saif S."/>
            <person name="Shea T."/>
            <person name="Shenoy N."/>
            <person name="Sisk P."/>
            <person name="Stolte C."/>
            <person name="Sykes S."/>
            <person name="Walk T."/>
            <person name="White J."/>
            <person name="Yandava C."/>
            <person name="Haas B."/>
            <person name="Nusbaum C."/>
            <person name="Birren B."/>
        </authorList>
    </citation>
    <scope>NUCLEOTIDE SEQUENCE [LARGE SCALE GENOMIC DNA]</scope>
    <source>
        <strain evidence="7">ATCC 64411 / 73-15</strain>
    </source>
</reference>
<evidence type="ECO:0000313" key="7">
    <source>
        <dbReference type="Proteomes" id="UP000011715"/>
    </source>
</evidence>
<sequence length="239" mass="25989">MRFSQSWQPLAVALAAAATPVLGQVYGTYSTFNAIAGNTNSSDPALMGNHYNHWKLVSKDEKAGTTAWDLTRSARLPAPNPKTIKMLGKRASAVIEPSRSAFVIVDMQNFFLHPNMTPSASLGRAAVGPTINLIKAFRENGMKILWTNWGFDDYDLIISPPADLDGFSDDHTRATSFCSDMGSMTDASGKTVQLGKKLCRGAWNARPYGDLDAEMVQGVEKGTDFYFNKTKTDPLTLGA</sequence>
<name>A0A0C4DYD0_MAGP6</name>
<reference evidence="6" key="4">
    <citation type="journal article" date="2015" name="G3 (Bethesda)">
        <title>Genome sequences of three phytopathogenic species of the Magnaporthaceae family of fungi.</title>
        <authorList>
            <person name="Okagaki L.H."/>
            <person name="Nunes C.C."/>
            <person name="Sailsbery J."/>
            <person name="Clay B."/>
            <person name="Brown D."/>
            <person name="John T."/>
            <person name="Oh Y."/>
            <person name="Young N."/>
            <person name="Fitzgerald M."/>
            <person name="Haas B.J."/>
            <person name="Zeng Q."/>
            <person name="Young S."/>
            <person name="Adiconis X."/>
            <person name="Fan L."/>
            <person name="Levin J.Z."/>
            <person name="Mitchell T.K."/>
            <person name="Okubara P.A."/>
            <person name="Farman M.L."/>
            <person name="Kohn L.M."/>
            <person name="Birren B."/>
            <person name="Ma L.-J."/>
            <person name="Dean R.A."/>
        </authorList>
    </citation>
    <scope>NUCLEOTIDE SEQUENCE</scope>
    <source>
        <strain evidence="6">ATCC 64411 / 73-15</strain>
    </source>
</reference>
<keyword evidence="7" id="KW-1185">Reference proteome</keyword>
<dbReference type="GO" id="GO:0016787">
    <property type="term" value="F:hydrolase activity"/>
    <property type="evidence" value="ECO:0007669"/>
    <property type="project" value="UniProtKB-KW"/>
</dbReference>
<evidence type="ECO:0000256" key="2">
    <source>
        <dbReference type="ARBA" id="ARBA00022801"/>
    </source>
</evidence>
<feature type="signal peptide" evidence="3">
    <location>
        <begin position="1"/>
        <end position="23"/>
    </location>
</feature>
<evidence type="ECO:0000256" key="1">
    <source>
        <dbReference type="ARBA" id="ARBA00006336"/>
    </source>
</evidence>
<dbReference type="PANTHER" id="PTHR43540">
    <property type="entry name" value="PEROXYUREIDOACRYLATE/UREIDOACRYLATE AMIDOHYDROLASE-RELATED"/>
    <property type="match status" value="1"/>
</dbReference>
<keyword evidence="2" id="KW-0378">Hydrolase</keyword>
<dbReference type="InterPro" id="IPR000868">
    <property type="entry name" value="Isochorismatase-like_dom"/>
</dbReference>
<dbReference type="EMBL" id="GL876969">
    <property type="protein sequence ID" value="KLU86029.1"/>
    <property type="molecule type" value="Genomic_DNA"/>
</dbReference>
<dbReference type="SUPFAM" id="SSF52499">
    <property type="entry name" value="Isochorismatase-like hydrolases"/>
    <property type="match status" value="1"/>
</dbReference>
<organism evidence="6 7">
    <name type="scientific">Magnaporthiopsis poae (strain ATCC 64411 / 73-15)</name>
    <name type="common">Kentucky bluegrass fungus</name>
    <name type="synonym">Magnaporthe poae</name>
    <dbReference type="NCBI Taxonomy" id="644358"/>
    <lineage>
        <taxon>Eukaryota</taxon>
        <taxon>Fungi</taxon>
        <taxon>Dikarya</taxon>
        <taxon>Ascomycota</taxon>
        <taxon>Pezizomycotina</taxon>
        <taxon>Sordariomycetes</taxon>
        <taxon>Sordariomycetidae</taxon>
        <taxon>Magnaporthales</taxon>
        <taxon>Magnaporthaceae</taxon>
        <taxon>Magnaporthiopsis</taxon>
    </lineage>
</organism>
<dbReference type="Pfam" id="PF00857">
    <property type="entry name" value="Isochorismatase"/>
    <property type="match status" value="1"/>
</dbReference>
<dbReference type="eggNOG" id="ENOG502S0MF">
    <property type="taxonomic scope" value="Eukaryota"/>
</dbReference>
<comment type="similarity">
    <text evidence="1">Belongs to the isochorismatase family.</text>
</comment>
<dbReference type="EnsemblFungi" id="MAPG_05048T0">
    <property type="protein sequence ID" value="MAPG_05048T0"/>
    <property type="gene ID" value="MAPG_05048"/>
</dbReference>
<dbReference type="InterPro" id="IPR036380">
    <property type="entry name" value="Isochorismatase-like_sf"/>
</dbReference>
<keyword evidence="3" id="KW-0732">Signal</keyword>
<reference evidence="5" key="2">
    <citation type="submission" date="2010-05" db="EMBL/GenBank/DDBJ databases">
        <title>The Genome Sequence of Magnaporthe poae strain ATCC 64411.</title>
        <authorList>
            <consortium name="The Broad Institute Genome Sequencing Platform"/>
            <consortium name="Broad Institute Genome Sequencing Center for Infectious Disease"/>
            <person name="Ma L.-J."/>
            <person name="Dead R."/>
            <person name="Young S."/>
            <person name="Zeng Q."/>
            <person name="Koehrsen M."/>
            <person name="Alvarado L."/>
            <person name="Berlin A."/>
            <person name="Chapman S.B."/>
            <person name="Chen Z."/>
            <person name="Freedman E."/>
            <person name="Gellesch M."/>
            <person name="Goldberg J."/>
            <person name="Griggs A."/>
            <person name="Gujja S."/>
            <person name="Heilman E.R."/>
            <person name="Heiman D."/>
            <person name="Hepburn T."/>
            <person name="Howarth C."/>
            <person name="Jen D."/>
            <person name="Larson L."/>
            <person name="Mehta T."/>
            <person name="Neiman D."/>
            <person name="Pearson M."/>
            <person name="Roberts A."/>
            <person name="Saif S."/>
            <person name="Shea T."/>
            <person name="Shenoy N."/>
            <person name="Sisk P."/>
            <person name="Stolte C."/>
            <person name="Sykes S."/>
            <person name="Walk T."/>
            <person name="White J."/>
            <person name="Yandava C."/>
            <person name="Haas B."/>
            <person name="Nusbaum C."/>
            <person name="Birren B."/>
        </authorList>
    </citation>
    <scope>NUCLEOTIDE SEQUENCE</scope>
    <source>
        <strain evidence="5">ATCC 64411</strain>
    </source>
</reference>
<accession>A0A0C4DYD0</accession>
<dbReference type="PANTHER" id="PTHR43540:SF9">
    <property type="entry name" value="FAMILY HYDROLASE, PUTATIVE (AFU_ORTHOLOGUE AFUA_2G08700)-RELATED"/>
    <property type="match status" value="1"/>
</dbReference>